<evidence type="ECO:0008006" key="4">
    <source>
        <dbReference type="Google" id="ProtNLM"/>
    </source>
</evidence>
<name>A0A543JFG2_9PSEU</name>
<accession>A0A543JFG2</accession>
<dbReference type="AlphaFoldDB" id="A0A543JFG2"/>
<evidence type="ECO:0000313" key="3">
    <source>
        <dbReference type="Proteomes" id="UP000316628"/>
    </source>
</evidence>
<reference evidence="2 3" key="1">
    <citation type="submission" date="2019-06" db="EMBL/GenBank/DDBJ databases">
        <title>Sequencing the genomes of 1000 actinobacteria strains.</title>
        <authorList>
            <person name="Klenk H.-P."/>
        </authorList>
    </citation>
    <scope>NUCLEOTIDE SEQUENCE [LARGE SCALE GENOMIC DNA]</scope>
    <source>
        <strain evidence="2 3">DSM 45456</strain>
    </source>
</reference>
<feature type="signal peptide" evidence="1">
    <location>
        <begin position="1"/>
        <end position="27"/>
    </location>
</feature>
<protein>
    <recommendedName>
        <fullName evidence="4">Peptidase inhibitor family I36</fullName>
    </recommendedName>
</protein>
<feature type="chain" id="PRO_5021927937" description="Peptidase inhibitor family I36" evidence="1">
    <location>
        <begin position="28"/>
        <end position="135"/>
    </location>
</feature>
<organism evidence="2 3">
    <name type="scientific">Saccharothrix saharensis</name>
    <dbReference type="NCBI Taxonomy" id="571190"/>
    <lineage>
        <taxon>Bacteria</taxon>
        <taxon>Bacillati</taxon>
        <taxon>Actinomycetota</taxon>
        <taxon>Actinomycetes</taxon>
        <taxon>Pseudonocardiales</taxon>
        <taxon>Pseudonocardiaceae</taxon>
        <taxon>Saccharothrix</taxon>
    </lineage>
</organism>
<keyword evidence="3" id="KW-1185">Reference proteome</keyword>
<evidence type="ECO:0000256" key="1">
    <source>
        <dbReference type="SAM" id="SignalP"/>
    </source>
</evidence>
<proteinExistence type="predicted"/>
<dbReference type="EMBL" id="VFPP01000001">
    <property type="protein sequence ID" value="TQM81560.1"/>
    <property type="molecule type" value="Genomic_DNA"/>
</dbReference>
<keyword evidence="1" id="KW-0732">Signal</keyword>
<gene>
    <name evidence="2" type="ORF">FHX81_3927</name>
</gene>
<comment type="caution">
    <text evidence="2">The sequence shown here is derived from an EMBL/GenBank/DDBJ whole genome shotgun (WGS) entry which is preliminary data.</text>
</comment>
<dbReference type="Proteomes" id="UP000316628">
    <property type="component" value="Unassembled WGS sequence"/>
</dbReference>
<dbReference type="RefSeq" id="WP_141979505.1">
    <property type="nucleotide sequence ID" value="NZ_VFPP01000001.1"/>
</dbReference>
<evidence type="ECO:0000313" key="2">
    <source>
        <dbReference type="EMBL" id="TQM81560.1"/>
    </source>
</evidence>
<sequence length="135" mass="13718">MRRAAAAVGLLGAGILSALVLAPSAQADPKTCDSGEVCLYTYDALATYTTAGNVDNYVNAYWTDRGDAIVHRFTSLNDKAATAVNNGCQCGPSVVALYRDSFGGGGVIAKVGIGGRATAPTGSDAGASSHSWVWS</sequence>